<feature type="transmembrane region" description="Helical" evidence="6">
    <location>
        <begin position="220"/>
        <end position="245"/>
    </location>
</feature>
<protein>
    <submittedName>
        <fullName evidence="7">Uncharacterized protein</fullName>
    </submittedName>
</protein>
<gene>
    <name evidence="7" type="ORF">AVDCRST_MAG64-3599</name>
</gene>
<dbReference type="GO" id="GO:0005886">
    <property type="term" value="C:plasma membrane"/>
    <property type="evidence" value="ECO:0007669"/>
    <property type="project" value="UniProtKB-SubCell"/>
</dbReference>
<comment type="subcellular location">
    <subcellularLocation>
        <location evidence="1">Cell membrane</location>
        <topology evidence="1">Multi-pass membrane protein</topology>
    </subcellularLocation>
</comment>
<evidence type="ECO:0000256" key="2">
    <source>
        <dbReference type="ARBA" id="ARBA00022475"/>
    </source>
</evidence>
<reference evidence="7" key="1">
    <citation type="submission" date="2020-02" db="EMBL/GenBank/DDBJ databases">
        <authorList>
            <person name="Meier V. D."/>
        </authorList>
    </citation>
    <scope>NUCLEOTIDE SEQUENCE</scope>
    <source>
        <strain evidence="7">AVDCRST_MAG64</strain>
    </source>
</reference>
<evidence type="ECO:0000313" key="7">
    <source>
        <dbReference type="EMBL" id="CAA9432426.1"/>
    </source>
</evidence>
<dbReference type="PANTHER" id="PTHR30086">
    <property type="entry name" value="ARGININE EXPORTER PROTEIN ARGO"/>
    <property type="match status" value="1"/>
</dbReference>
<name>A0A6J4Q3S2_9BACT</name>
<evidence type="ECO:0000256" key="5">
    <source>
        <dbReference type="ARBA" id="ARBA00023136"/>
    </source>
</evidence>
<dbReference type="GO" id="GO:0015171">
    <property type="term" value="F:amino acid transmembrane transporter activity"/>
    <property type="evidence" value="ECO:0007669"/>
    <property type="project" value="TreeGrafter"/>
</dbReference>
<keyword evidence="5 6" id="KW-0472">Membrane</keyword>
<evidence type="ECO:0000256" key="3">
    <source>
        <dbReference type="ARBA" id="ARBA00022692"/>
    </source>
</evidence>
<evidence type="ECO:0000256" key="4">
    <source>
        <dbReference type="ARBA" id="ARBA00022989"/>
    </source>
</evidence>
<dbReference type="EMBL" id="CADCUQ010000825">
    <property type="protein sequence ID" value="CAA9432426.1"/>
    <property type="molecule type" value="Genomic_DNA"/>
</dbReference>
<dbReference type="AlphaFoldDB" id="A0A6J4Q3S2"/>
<feature type="transmembrane region" description="Helical" evidence="6">
    <location>
        <begin position="69"/>
        <end position="90"/>
    </location>
</feature>
<keyword evidence="4 6" id="KW-1133">Transmembrane helix</keyword>
<proteinExistence type="predicted"/>
<feature type="transmembrane region" description="Helical" evidence="6">
    <location>
        <begin position="151"/>
        <end position="176"/>
    </location>
</feature>
<organism evidence="7">
    <name type="scientific">uncultured Phycisphaerae bacterium</name>
    <dbReference type="NCBI Taxonomy" id="904963"/>
    <lineage>
        <taxon>Bacteria</taxon>
        <taxon>Pseudomonadati</taxon>
        <taxon>Planctomycetota</taxon>
        <taxon>Phycisphaerae</taxon>
        <taxon>environmental samples</taxon>
    </lineage>
</organism>
<evidence type="ECO:0000256" key="1">
    <source>
        <dbReference type="ARBA" id="ARBA00004651"/>
    </source>
</evidence>
<dbReference type="Pfam" id="PF01810">
    <property type="entry name" value="LysE"/>
    <property type="match status" value="1"/>
</dbReference>
<dbReference type="PANTHER" id="PTHR30086:SF6">
    <property type="entry name" value="AMINO ACID EFFLUX PROTEIN YCGF-RELATED"/>
    <property type="match status" value="1"/>
</dbReference>
<accession>A0A6J4Q3S2</accession>
<feature type="transmembrane region" description="Helical" evidence="6">
    <location>
        <begin position="37"/>
        <end position="57"/>
    </location>
</feature>
<feature type="transmembrane region" description="Helical" evidence="6">
    <location>
        <begin position="188"/>
        <end position="213"/>
    </location>
</feature>
<keyword evidence="2" id="KW-1003">Cell membrane</keyword>
<evidence type="ECO:0000256" key="6">
    <source>
        <dbReference type="SAM" id="Phobius"/>
    </source>
</evidence>
<feature type="transmembrane region" description="Helical" evidence="6">
    <location>
        <begin position="6"/>
        <end position="25"/>
    </location>
</feature>
<dbReference type="InterPro" id="IPR001123">
    <property type="entry name" value="LeuE-type"/>
</dbReference>
<sequence>MDYGLLKLGIVLGLGAAAPIGPVNVEIARRTLRGGFVPGFALGCGAVSVDVLYAVLSSQGLQRVLDRPVVYWTLAVGGIAVLLYLSGLCFRAAWRARRIDPITAAATAPANAGTSADATAFAGAGTPGDGHARGDTSTAPALTWARAAPGAYATGVLMTLLNPLTLAFWFVAVPGVLGPITEGPRARLPMICAGVFVGTLGWVIAFAGTIAVAGRYRKTWWLAAADAAGGATLLAFALAALWRLLRPSI</sequence>
<keyword evidence="3 6" id="KW-0812">Transmembrane</keyword>